<accession>A0ABV8X5B9</accession>
<organism evidence="5 6">
    <name type="scientific">Chungangia koreensis</name>
    <dbReference type="NCBI Taxonomy" id="752657"/>
    <lineage>
        <taxon>Bacteria</taxon>
        <taxon>Bacillati</taxon>
        <taxon>Bacillota</taxon>
        <taxon>Bacilli</taxon>
        <taxon>Lactobacillales</taxon>
        <taxon>Chungangia</taxon>
    </lineage>
</organism>
<dbReference type="Gene3D" id="1.10.10.10">
    <property type="entry name" value="Winged helix-like DNA-binding domain superfamily/Winged helix DNA-binding domain"/>
    <property type="match status" value="1"/>
</dbReference>
<evidence type="ECO:0000256" key="3">
    <source>
        <dbReference type="ARBA" id="ARBA00023163"/>
    </source>
</evidence>
<keyword evidence="1" id="KW-0805">Transcription regulation</keyword>
<keyword evidence="6" id="KW-1185">Reference proteome</keyword>
<dbReference type="SUPFAM" id="SSF46785">
    <property type="entry name" value="Winged helix' DNA-binding domain"/>
    <property type="match status" value="1"/>
</dbReference>
<evidence type="ECO:0000259" key="4">
    <source>
        <dbReference type="PROSITE" id="PS50995"/>
    </source>
</evidence>
<evidence type="ECO:0000256" key="1">
    <source>
        <dbReference type="ARBA" id="ARBA00023015"/>
    </source>
</evidence>
<evidence type="ECO:0000313" key="6">
    <source>
        <dbReference type="Proteomes" id="UP001595817"/>
    </source>
</evidence>
<dbReference type="InterPro" id="IPR000835">
    <property type="entry name" value="HTH_MarR-typ"/>
</dbReference>
<dbReference type="Proteomes" id="UP001595817">
    <property type="component" value="Unassembled WGS sequence"/>
</dbReference>
<dbReference type="PROSITE" id="PS50995">
    <property type="entry name" value="HTH_MARR_2"/>
    <property type="match status" value="1"/>
</dbReference>
<comment type="caution">
    <text evidence="5">The sequence shown here is derived from an EMBL/GenBank/DDBJ whole genome shotgun (WGS) entry which is preliminary data.</text>
</comment>
<dbReference type="PANTHER" id="PTHR33164:SF89">
    <property type="entry name" value="MARR FAMILY REGULATORY PROTEIN"/>
    <property type="match status" value="1"/>
</dbReference>
<dbReference type="InterPro" id="IPR036390">
    <property type="entry name" value="WH_DNA-bd_sf"/>
</dbReference>
<dbReference type="RefSeq" id="WP_378154359.1">
    <property type="nucleotide sequence ID" value="NZ_JBHSEC010000014.1"/>
</dbReference>
<keyword evidence="2" id="KW-0238">DNA-binding</keyword>
<gene>
    <name evidence="5" type="ORF">ACFOZY_08580</name>
</gene>
<dbReference type="InterPro" id="IPR039422">
    <property type="entry name" value="MarR/SlyA-like"/>
</dbReference>
<dbReference type="SMART" id="SM00347">
    <property type="entry name" value="HTH_MARR"/>
    <property type="match status" value="1"/>
</dbReference>
<reference evidence="6" key="1">
    <citation type="journal article" date="2019" name="Int. J. Syst. Evol. Microbiol.">
        <title>The Global Catalogue of Microorganisms (GCM) 10K type strain sequencing project: providing services to taxonomists for standard genome sequencing and annotation.</title>
        <authorList>
            <consortium name="The Broad Institute Genomics Platform"/>
            <consortium name="The Broad Institute Genome Sequencing Center for Infectious Disease"/>
            <person name="Wu L."/>
            <person name="Ma J."/>
        </authorList>
    </citation>
    <scope>NUCLEOTIDE SEQUENCE [LARGE SCALE GENOMIC DNA]</scope>
    <source>
        <strain evidence="6">CCUG 59778</strain>
    </source>
</reference>
<name>A0ABV8X5B9_9LACT</name>
<dbReference type="EMBL" id="JBHSEC010000014">
    <property type="protein sequence ID" value="MFC4410478.1"/>
    <property type="molecule type" value="Genomic_DNA"/>
</dbReference>
<dbReference type="InterPro" id="IPR036388">
    <property type="entry name" value="WH-like_DNA-bd_sf"/>
</dbReference>
<evidence type="ECO:0000256" key="2">
    <source>
        <dbReference type="ARBA" id="ARBA00023125"/>
    </source>
</evidence>
<protein>
    <submittedName>
        <fullName evidence="5">MarR family winged helix-turn-helix transcriptional regulator</fullName>
    </submittedName>
</protein>
<dbReference type="Pfam" id="PF22381">
    <property type="entry name" value="Staph_reg_Sar_Rot"/>
    <property type="match status" value="1"/>
</dbReference>
<evidence type="ECO:0000313" key="5">
    <source>
        <dbReference type="EMBL" id="MFC4410478.1"/>
    </source>
</evidence>
<dbReference type="PANTHER" id="PTHR33164">
    <property type="entry name" value="TRANSCRIPTIONAL REGULATOR, MARR FAMILY"/>
    <property type="match status" value="1"/>
</dbReference>
<proteinExistence type="predicted"/>
<dbReference type="InterPro" id="IPR055166">
    <property type="entry name" value="Transc_reg_Sar_Rot_HTH"/>
</dbReference>
<sequence>MTMEKMINEYWTDIYYHLHYEHDEKITHQAVRILQHIEKSSSVGIREISDFLHVSQNTASEHVKRLIDKKFLEKKRDLTDERKVILNLTDRGREVLFRNTALDEDKLSVILRSLSDEEKSMIMKAFRLISEGAKSCM</sequence>
<keyword evidence="3" id="KW-0804">Transcription</keyword>
<feature type="domain" description="HTH marR-type" evidence="4">
    <location>
        <begin position="1"/>
        <end position="131"/>
    </location>
</feature>